<keyword evidence="6 8" id="KW-0472">Membrane</keyword>
<dbReference type="PANTHER" id="PTHR30221">
    <property type="entry name" value="SMALL-CONDUCTANCE MECHANOSENSITIVE CHANNEL"/>
    <property type="match status" value="1"/>
</dbReference>
<feature type="transmembrane region" description="Helical" evidence="8">
    <location>
        <begin position="297"/>
        <end position="319"/>
    </location>
</feature>
<dbReference type="InterPro" id="IPR011066">
    <property type="entry name" value="MscS_channel_C_sf"/>
</dbReference>
<evidence type="ECO:0000256" key="4">
    <source>
        <dbReference type="ARBA" id="ARBA00022692"/>
    </source>
</evidence>
<keyword evidence="14" id="KW-1185">Reference proteome</keyword>
<dbReference type="SUPFAM" id="SSF50182">
    <property type="entry name" value="Sm-like ribonucleoproteins"/>
    <property type="match status" value="1"/>
</dbReference>
<evidence type="ECO:0000259" key="12">
    <source>
        <dbReference type="Pfam" id="PF21088"/>
    </source>
</evidence>
<name>D5EJC8_CORAD</name>
<dbReference type="InterPro" id="IPR049142">
    <property type="entry name" value="MS_channel_1st"/>
</dbReference>
<feature type="domain" description="Mechanosensitive ion channel MscS C-terminal" evidence="11">
    <location>
        <begin position="454"/>
        <end position="536"/>
    </location>
</feature>
<dbReference type="SUPFAM" id="SSF82689">
    <property type="entry name" value="Mechanosensitive channel protein MscS (YggB), C-terminal domain"/>
    <property type="match status" value="1"/>
</dbReference>
<dbReference type="InterPro" id="IPR011014">
    <property type="entry name" value="MscS_channel_TM-2"/>
</dbReference>
<comment type="subcellular location">
    <subcellularLocation>
        <location evidence="1">Cell membrane</location>
        <topology evidence="1">Multi-pass membrane protein</topology>
    </subcellularLocation>
</comment>
<feature type="domain" description="Mechanosensitive ion channel transmembrane helices 2/3" evidence="12">
    <location>
        <begin position="340"/>
        <end position="380"/>
    </location>
</feature>
<evidence type="ECO:0000256" key="3">
    <source>
        <dbReference type="ARBA" id="ARBA00022475"/>
    </source>
</evidence>
<evidence type="ECO:0000256" key="8">
    <source>
        <dbReference type="SAM" id="Phobius"/>
    </source>
</evidence>
<feature type="chain" id="PRO_5003070754" evidence="9">
    <location>
        <begin position="21"/>
        <end position="554"/>
    </location>
</feature>
<dbReference type="Pfam" id="PF21082">
    <property type="entry name" value="MS_channel_3rd"/>
    <property type="match status" value="1"/>
</dbReference>
<keyword evidence="3" id="KW-1003">Cell membrane</keyword>
<dbReference type="AlphaFoldDB" id="D5EJC8"/>
<dbReference type="STRING" id="583355.Caka_1508"/>
<feature type="coiled-coil region" evidence="7">
    <location>
        <begin position="29"/>
        <end position="56"/>
    </location>
</feature>
<dbReference type="Pfam" id="PF00924">
    <property type="entry name" value="MS_channel_2nd"/>
    <property type="match status" value="1"/>
</dbReference>
<comment type="similarity">
    <text evidence="2">Belongs to the MscS (TC 1.A.23) family.</text>
</comment>
<evidence type="ECO:0000313" key="14">
    <source>
        <dbReference type="Proteomes" id="UP000000925"/>
    </source>
</evidence>
<dbReference type="Gene3D" id="2.30.30.60">
    <property type="match status" value="1"/>
</dbReference>
<evidence type="ECO:0000313" key="13">
    <source>
        <dbReference type="EMBL" id="ADE54527.1"/>
    </source>
</evidence>
<dbReference type="SUPFAM" id="SSF82861">
    <property type="entry name" value="Mechanosensitive channel protein MscS (YggB), transmembrane region"/>
    <property type="match status" value="1"/>
</dbReference>
<accession>D5EJC8</accession>
<dbReference type="HOGENOM" id="CLU_026710_3_0_0"/>
<dbReference type="GO" id="GO:0005886">
    <property type="term" value="C:plasma membrane"/>
    <property type="evidence" value="ECO:0007669"/>
    <property type="project" value="UniProtKB-SubCell"/>
</dbReference>
<protein>
    <submittedName>
        <fullName evidence="13">MscS Mechanosensitive ion channel</fullName>
    </submittedName>
</protein>
<dbReference type="InterPro" id="IPR006685">
    <property type="entry name" value="MscS_channel_2nd"/>
</dbReference>
<dbReference type="InterPro" id="IPR045275">
    <property type="entry name" value="MscS_archaea/bacteria_type"/>
</dbReference>
<dbReference type="InterPro" id="IPR010920">
    <property type="entry name" value="LSM_dom_sf"/>
</dbReference>
<sequence>MVKALLSCLPLLLISLSLTAQPEVLFKQAESLRSEIDSAKSAYQQVTVRAQELEGEEREIIENQLYFIASNYASEIYELADVVESLPQDNTKTTELRAYIRPVLEEIPSVFHARLSKIQTESATLRAQLADASPEQQTVLQERIAVTESHIDKLFQSLFTHNDVLRQLGITSDQSEPLIEQLQERSMLTAGRLKRASEEHKLFRSLAGEHPDSADLKQQLAATEVARSSYLASLERQVALLEKNKVDVDYYQTLLVETSGDITRGFNLKVLQRLASQTYDDLKSWFEDSFSKLIGKFFIFTLTVIIFRYLGLLARSAVVKLMERPTVKLTVLLKKTIAKGTSNLVLFIGVLIALSQIGVSLGPVLAGIGVIGFIIGFALQDTLANFAAGMMILLYRPFDVDDYIESAGVAGKVNKMSLVSTTVLTLDNQTLIIPNNKVWGDVIRNVTHQRVRRVDLTVGVAYDSDIPHVERVLQGILDNYDKTLKSPEPIISVHELGDSSVNFAFRAWVRTDDYWEAYWYLTREVKIQLDKEGIGIPFPQRDVHHYYPEKPLDE</sequence>
<dbReference type="InterPro" id="IPR049278">
    <property type="entry name" value="MS_channel_C"/>
</dbReference>
<dbReference type="RefSeq" id="WP_013043249.1">
    <property type="nucleotide sequence ID" value="NC_014008.1"/>
</dbReference>
<feature type="signal peptide" evidence="9">
    <location>
        <begin position="1"/>
        <end position="20"/>
    </location>
</feature>
<feature type="domain" description="Mechanosensitive ion channel MscS" evidence="10">
    <location>
        <begin position="381"/>
        <end position="448"/>
    </location>
</feature>
<keyword evidence="9" id="KW-0732">Signal</keyword>
<evidence type="ECO:0000256" key="9">
    <source>
        <dbReference type="SAM" id="SignalP"/>
    </source>
</evidence>
<keyword evidence="7" id="KW-0175">Coiled coil</keyword>
<dbReference type="PANTHER" id="PTHR30221:SF1">
    <property type="entry name" value="SMALL-CONDUCTANCE MECHANOSENSITIVE CHANNEL"/>
    <property type="match status" value="1"/>
</dbReference>
<evidence type="ECO:0000259" key="11">
    <source>
        <dbReference type="Pfam" id="PF21082"/>
    </source>
</evidence>
<reference evidence="13 14" key="1">
    <citation type="journal article" date="2010" name="Stand. Genomic Sci.">
        <title>Complete genome sequence of Coraliomargarita akajimensis type strain (04OKA010-24).</title>
        <authorList>
            <person name="Mavromatis K."/>
            <person name="Abt B."/>
            <person name="Brambilla E."/>
            <person name="Lapidus A."/>
            <person name="Copeland A."/>
            <person name="Deshpande S."/>
            <person name="Nolan M."/>
            <person name="Lucas S."/>
            <person name="Tice H."/>
            <person name="Cheng J.F."/>
            <person name="Han C."/>
            <person name="Detter J.C."/>
            <person name="Woyke T."/>
            <person name="Goodwin L."/>
            <person name="Pitluck S."/>
            <person name="Held B."/>
            <person name="Brettin T."/>
            <person name="Tapia R."/>
            <person name="Ivanova N."/>
            <person name="Mikhailova N."/>
            <person name="Pati A."/>
            <person name="Liolios K."/>
            <person name="Chen A."/>
            <person name="Palaniappan K."/>
            <person name="Land M."/>
            <person name="Hauser L."/>
            <person name="Chang Y.J."/>
            <person name="Jeffries C.D."/>
            <person name="Rohde M."/>
            <person name="Goker M."/>
            <person name="Bristow J."/>
            <person name="Eisen J.A."/>
            <person name="Markowitz V."/>
            <person name="Hugenholtz P."/>
            <person name="Klenk H.P."/>
            <person name="Kyrpides N.C."/>
        </authorList>
    </citation>
    <scope>NUCLEOTIDE SEQUENCE [LARGE SCALE GENOMIC DNA]</scope>
    <source>
        <strain evidence="14">DSM 45221 / IAM 15411 / JCM 23193 / KCTC 12865</strain>
    </source>
</reference>
<dbReference type="KEGG" id="caa:Caka_1508"/>
<proteinExistence type="inferred from homology"/>
<evidence type="ECO:0000256" key="7">
    <source>
        <dbReference type="SAM" id="Coils"/>
    </source>
</evidence>
<feature type="transmembrane region" description="Helical" evidence="8">
    <location>
        <begin position="365"/>
        <end position="388"/>
    </location>
</feature>
<keyword evidence="4 8" id="KW-0812">Transmembrane</keyword>
<dbReference type="OrthoDB" id="9809206at2"/>
<evidence type="ECO:0000256" key="1">
    <source>
        <dbReference type="ARBA" id="ARBA00004651"/>
    </source>
</evidence>
<dbReference type="eggNOG" id="COG0668">
    <property type="taxonomic scope" value="Bacteria"/>
</dbReference>
<feature type="transmembrane region" description="Helical" evidence="8">
    <location>
        <begin position="340"/>
        <end position="359"/>
    </location>
</feature>
<evidence type="ECO:0000259" key="10">
    <source>
        <dbReference type="Pfam" id="PF00924"/>
    </source>
</evidence>
<dbReference type="EMBL" id="CP001998">
    <property type="protein sequence ID" value="ADE54527.1"/>
    <property type="molecule type" value="Genomic_DNA"/>
</dbReference>
<dbReference type="Pfam" id="PF21088">
    <property type="entry name" value="MS_channel_1st"/>
    <property type="match status" value="1"/>
</dbReference>
<dbReference type="InterPro" id="IPR023408">
    <property type="entry name" value="MscS_beta-dom_sf"/>
</dbReference>
<dbReference type="GO" id="GO:0008381">
    <property type="term" value="F:mechanosensitive monoatomic ion channel activity"/>
    <property type="evidence" value="ECO:0007669"/>
    <property type="project" value="InterPro"/>
</dbReference>
<gene>
    <name evidence="13" type="ordered locus">Caka_1508</name>
</gene>
<dbReference type="Proteomes" id="UP000000925">
    <property type="component" value="Chromosome"/>
</dbReference>
<dbReference type="Gene3D" id="3.30.70.100">
    <property type="match status" value="1"/>
</dbReference>
<organism evidence="13 14">
    <name type="scientific">Coraliomargarita akajimensis (strain DSM 45221 / IAM 15411 / JCM 23193 / KCTC 12865 / 04OKA010-24)</name>
    <dbReference type="NCBI Taxonomy" id="583355"/>
    <lineage>
        <taxon>Bacteria</taxon>
        <taxon>Pseudomonadati</taxon>
        <taxon>Verrucomicrobiota</taxon>
        <taxon>Opitutia</taxon>
        <taxon>Puniceicoccales</taxon>
        <taxon>Coraliomargaritaceae</taxon>
        <taxon>Coraliomargarita</taxon>
    </lineage>
</organism>
<evidence type="ECO:0000256" key="6">
    <source>
        <dbReference type="ARBA" id="ARBA00023136"/>
    </source>
</evidence>
<evidence type="ECO:0000256" key="5">
    <source>
        <dbReference type="ARBA" id="ARBA00022989"/>
    </source>
</evidence>
<evidence type="ECO:0000256" key="2">
    <source>
        <dbReference type="ARBA" id="ARBA00008017"/>
    </source>
</evidence>
<dbReference type="Gene3D" id="1.10.287.1260">
    <property type="match status" value="1"/>
</dbReference>
<keyword evidence="5 8" id="KW-1133">Transmembrane helix</keyword>